<feature type="domain" description="HTH-like" evidence="2">
    <location>
        <begin position="26"/>
        <end position="83"/>
    </location>
</feature>
<dbReference type="InterPro" id="IPR050900">
    <property type="entry name" value="Transposase_IS3/IS150/IS904"/>
</dbReference>
<dbReference type="RefSeq" id="WP_404822132.1">
    <property type="nucleotide sequence ID" value="NZ_AP022605.1"/>
</dbReference>
<name>A0A7I7VVQ6_9MYCO</name>
<dbReference type="Proteomes" id="UP000467201">
    <property type="component" value="Chromosome"/>
</dbReference>
<gene>
    <name evidence="3" type="ORF">MDOR_26640</name>
</gene>
<proteinExistence type="predicted"/>
<evidence type="ECO:0000256" key="1">
    <source>
        <dbReference type="SAM" id="MobiDB-lite"/>
    </source>
</evidence>
<feature type="region of interest" description="Disordered" evidence="1">
    <location>
        <begin position="108"/>
        <end position="139"/>
    </location>
</feature>
<evidence type="ECO:0000313" key="3">
    <source>
        <dbReference type="EMBL" id="BBZ08495.1"/>
    </source>
</evidence>
<dbReference type="AlphaFoldDB" id="A0A7I7VVQ6"/>
<accession>A0A7I7VVQ6</accession>
<organism evidence="3 4">
    <name type="scientific">Mycolicibacterium doricum</name>
    <dbReference type="NCBI Taxonomy" id="126673"/>
    <lineage>
        <taxon>Bacteria</taxon>
        <taxon>Bacillati</taxon>
        <taxon>Actinomycetota</taxon>
        <taxon>Actinomycetes</taxon>
        <taxon>Mycobacteriales</taxon>
        <taxon>Mycobacteriaceae</taxon>
        <taxon>Mycolicibacterium</taxon>
    </lineage>
</organism>
<evidence type="ECO:0000313" key="4">
    <source>
        <dbReference type="Proteomes" id="UP000467201"/>
    </source>
</evidence>
<reference evidence="3 4" key="1">
    <citation type="journal article" date="2019" name="Emerg. Microbes Infect.">
        <title>Comprehensive subspecies identification of 175 nontuberculous mycobacteria species based on 7547 genomic profiles.</title>
        <authorList>
            <person name="Matsumoto Y."/>
            <person name="Kinjo T."/>
            <person name="Motooka D."/>
            <person name="Nabeya D."/>
            <person name="Jung N."/>
            <person name="Uechi K."/>
            <person name="Horii T."/>
            <person name="Iida T."/>
            <person name="Fujita J."/>
            <person name="Nakamura S."/>
        </authorList>
    </citation>
    <scope>NUCLEOTIDE SEQUENCE [LARGE SCALE GENOMIC DNA]</scope>
    <source>
        <strain evidence="3 4">JCM 12405</strain>
    </source>
</reference>
<protein>
    <recommendedName>
        <fullName evidence="2">HTH-like domain-containing protein</fullName>
    </recommendedName>
</protein>
<dbReference type="InterPro" id="IPR025948">
    <property type="entry name" value="HTH-like_dom"/>
</dbReference>
<dbReference type="EMBL" id="AP022605">
    <property type="protein sequence ID" value="BBZ08495.1"/>
    <property type="molecule type" value="Genomic_DNA"/>
</dbReference>
<dbReference type="PANTHER" id="PTHR46889">
    <property type="entry name" value="TRANSPOSASE INSF FOR INSERTION SEQUENCE IS3B-RELATED"/>
    <property type="match status" value="1"/>
</dbReference>
<feature type="compositionally biased region" description="Polar residues" evidence="1">
    <location>
        <begin position="130"/>
        <end position="139"/>
    </location>
</feature>
<sequence>MTRWLGVSKSGYYEWAARPPSTAEKRREELKIKIATLFDSFDGAYGYRRIHAELVRAGEHVGEELVRKLMRELNLVAVQPKPYKRTTIPGKPEQAVADLVARDFTADKPGLSASATSPTSRRGKAGCMWRQSSTASTKR</sequence>
<evidence type="ECO:0000259" key="2">
    <source>
        <dbReference type="Pfam" id="PF13276"/>
    </source>
</evidence>
<dbReference type="Pfam" id="PF13276">
    <property type="entry name" value="HTH_21"/>
    <property type="match status" value="1"/>
</dbReference>
<dbReference type="PANTHER" id="PTHR46889:SF4">
    <property type="entry name" value="TRANSPOSASE INSO FOR INSERTION SEQUENCE ELEMENT IS911B-RELATED"/>
    <property type="match status" value="1"/>
</dbReference>
<dbReference type="KEGG" id="mdr:MDOR_26640"/>